<feature type="region of interest" description="Disordered" evidence="7">
    <location>
        <begin position="1"/>
        <end position="36"/>
    </location>
</feature>
<dbReference type="PRINTS" id="PR00773">
    <property type="entry name" value="GRPEPROTEIN"/>
</dbReference>
<dbReference type="GO" id="GO:0042803">
    <property type="term" value="F:protein homodimerization activity"/>
    <property type="evidence" value="ECO:0007669"/>
    <property type="project" value="InterPro"/>
</dbReference>
<accession>A0A1Q2CS39</accession>
<dbReference type="PROSITE" id="PS01071">
    <property type="entry name" value="GRPE"/>
    <property type="match status" value="1"/>
</dbReference>
<dbReference type="Pfam" id="PF01025">
    <property type="entry name" value="GrpE"/>
    <property type="match status" value="1"/>
</dbReference>
<dbReference type="KEGG" id="tes:BW730_16685"/>
<dbReference type="InterPro" id="IPR009012">
    <property type="entry name" value="GrpE_head"/>
</dbReference>
<dbReference type="Gene3D" id="3.90.20.20">
    <property type="match status" value="1"/>
</dbReference>
<evidence type="ECO:0000256" key="3">
    <source>
        <dbReference type="HAMAP-Rule" id="MF_01151"/>
    </source>
</evidence>
<evidence type="ECO:0000313" key="9">
    <source>
        <dbReference type="Proteomes" id="UP000188145"/>
    </source>
</evidence>
<evidence type="ECO:0000256" key="5">
    <source>
        <dbReference type="RuleBase" id="RU004478"/>
    </source>
</evidence>
<proteinExistence type="inferred from homology"/>
<dbReference type="SUPFAM" id="SSF58014">
    <property type="entry name" value="Coiled-coil domain of nucleotide exchange factor GrpE"/>
    <property type="match status" value="1"/>
</dbReference>
<organism evidence="8 9">
    <name type="scientific">Tessaracoccus aquimaris</name>
    <dbReference type="NCBI Taxonomy" id="1332264"/>
    <lineage>
        <taxon>Bacteria</taxon>
        <taxon>Bacillati</taxon>
        <taxon>Actinomycetota</taxon>
        <taxon>Actinomycetes</taxon>
        <taxon>Propionibacteriales</taxon>
        <taxon>Propionibacteriaceae</taxon>
        <taxon>Tessaracoccus</taxon>
    </lineage>
</organism>
<dbReference type="GO" id="GO:0005737">
    <property type="term" value="C:cytoplasm"/>
    <property type="evidence" value="ECO:0007669"/>
    <property type="project" value="UniProtKB-SubCell"/>
</dbReference>
<keyword evidence="2 3" id="KW-0143">Chaperone</keyword>
<evidence type="ECO:0000313" key="8">
    <source>
        <dbReference type="EMBL" id="AQP48885.1"/>
    </source>
</evidence>
<protein>
    <recommendedName>
        <fullName evidence="3 4">Protein GrpE</fullName>
    </recommendedName>
    <alternativeName>
        <fullName evidence="3">HSP-70 cofactor</fullName>
    </alternativeName>
</protein>
<dbReference type="AlphaFoldDB" id="A0A1Q2CS39"/>
<feature type="compositionally biased region" description="Basic and acidic residues" evidence="7">
    <location>
        <begin position="1"/>
        <end position="13"/>
    </location>
</feature>
<evidence type="ECO:0000256" key="6">
    <source>
        <dbReference type="SAM" id="Coils"/>
    </source>
</evidence>
<dbReference type="GO" id="GO:0000774">
    <property type="term" value="F:adenyl-nucleotide exchange factor activity"/>
    <property type="evidence" value="ECO:0007669"/>
    <property type="project" value="InterPro"/>
</dbReference>
<keyword evidence="6" id="KW-0175">Coiled coil</keyword>
<dbReference type="EMBL" id="CP019606">
    <property type="protein sequence ID" value="AQP48885.1"/>
    <property type="molecule type" value="Genomic_DNA"/>
</dbReference>
<keyword evidence="3" id="KW-0963">Cytoplasm</keyword>
<dbReference type="Gene3D" id="2.30.22.10">
    <property type="entry name" value="Head domain of nucleotide exchange factor GrpE"/>
    <property type="match status" value="1"/>
</dbReference>
<comment type="similarity">
    <text evidence="1 3 5">Belongs to the GrpE family.</text>
</comment>
<feature type="coiled-coil region" evidence="6">
    <location>
        <begin position="36"/>
        <end position="70"/>
    </location>
</feature>
<dbReference type="SUPFAM" id="SSF51064">
    <property type="entry name" value="Head domain of nucleotide exchange factor GrpE"/>
    <property type="match status" value="1"/>
</dbReference>
<dbReference type="Proteomes" id="UP000188145">
    <property type="component" value="Chromosome"/>
</dbReference>
<comment type="function">
    <text evidence="3 4">Participates actively in the response to hyperosmotic and heat shock by preventing the aggregation of stress-denatured proteins, in association with DnaK and GrpE. It is the nucleotide exchange factor for DnaK and may function as a thermosensor. Unfolded proteins bind initially to DnaJ; upon interaction with the DnaJ-bound protein, DnaK hydrolyzes its bound ATP, resulting in the formation of a stable complex. GrpE releases ADP from DnaK; ATP binding to DnaK triggers the release of the substrate protein, thus completing the reaction cycle. Several rounds of ATP-dependent interactions between DnaJ, DnaK and GrpE are required for fully efficient folding.</text>
</comment>
<reference evidence="9" key="1">
    <citation type="submission" date="2017-02" db="EMBL/GenBank/DDBJ databases">
        <title>Tessaracoccus aquaemaris sp. nov., isolated from the intestine of a Korean rockfish, Sebastes schlegelii, in a marine aquaculture pond.</title>
        <authorList>
            <person name="Tak E.J."/>
            <person name="Bae J.-W."/>
        </authorList>
    </citation>
    <scope>NUCLEOTIDE SEQUENCE [LARGE SCALE GENOMIC DNA]</scope>
    <source>
        <strain evidence="9">NSG39</strain>
    </source>
</reference>
<evidence type="ECO:0000256" key="1">
    <source>
        <dbReference type="ARBA" id="ARBA00009054"/>
    </source>
</evidence>
<dbReference type="PANTHER" id="PTHR21237:SF23">
    <property type="entry name" value="GRPE PROTEIN HOMOLOG, MITOCHONDRIAL"/>
    <property type="match status" value="1"/>
</dbReference>
<dbReference type="GO" id="GO:0051087">
    <property type="term" value="F:protein-folding chaperone binding"/>
    <property type="evidence" value="ECO:0007669"/>
    <property type="project" value="InterPro"/>
</dbReference>
<dbReference type="HAMAP" id="MF_01151">
    <property type="entry name" value="GrpE"/>
    <property type="match status" value="1"/>
</dbReference>
<comment type="subcellular location">
    <subcellularLocation>
        <location evidence="3">Cytoplasm</location>
    </subcellularLocation>
</comment>
<dbReference type="GO" id="GO:0051082">
    <property type="term" value="F:unfolded protein binding"/>
    <property type="evidence" value="ECO:0007669"/>
    <property type="project" value="TreeGrafter"/>
</dbReference>
<comment type="subunit">
    <text evidence="3">Homodimer.</text>
</comment>
<evidence type="ECO:0000256" key="7">
    <source>
        <dbReference type="SAM" id="MobiDB-lite"/>
    </source>
</evidence>
<dbReference type="OrthoDB" id="5191115at2"/>
<dbReference type="PANTHER" id="PTHR21237">
    <property type="entry name" value="GRPE PROTEIN"/>
    <property type="match status" value="1"/>
</dbReference>
<evidence type="ECO:0000256" key="4">
    <source>
        <dbReference type="RuleBase" id="RU000639"/>
    </source>
</evidence>
<dbReference type="CDD" id="cd00446">
    <property type="entry name" value="GrpE"/>
    <property type="match status" value="1"/>
</dbReference>
<gene>
    <name evidence="3" type="primary">grpE</name>
    <name evidence="8" type="ORF">BW730_16685</name>
</gene>
<dbReference type="STRING" id="1332264.BW730_16685"/>
<name>A0A1Q2CS39_9ACTN</name>
<evidence type="ECO:0000256" key="2">
    <source>
        <dbReference type="ARBA" id="ARBA00023186"/>
    </source>
</evidence>
<dbReference type="InterPro" id="IPR013805">
    <property type="entry name" value="GrpE_CC"/>
</dbReference>
<dbReference type="RefSeq" id="WP_077687240.1">
    <property type="nucleotide sequence ID" value="NZ_CP019606.1"/>
</dbReference>
<dbReference type="GO" id="GO:0006457">
    <property type="term" value="P:protein folding"/>
    <property type="evidence" value="ECO:0007669"/>
    <property type="project" value="InterPro"/>
</dbReference>
<keyword evidence="3 4" id="KW-0346">Stress response</keyword>
<sequence length="176" mass="19303">MTDSHQDADRETTGEGVDSTPSPEGVEQDSPVADRSAELETLVAERTADLQRLQAEYVNYKKRVDRDRDLSRQAGIEHVLTDFMPVLDAITLAKQHDDIDGGFKMVADELDKVTNKHGLVAFGAVGDAFDPVKHEALMAIPLDHPVDVTTVSQVMQQGYELKGRVIRPARVAVANP</sequence>
<keyword evidence="9" id="KW-1185">Reference proteome</keyword>
<dbReference type="InterPro" id="IPR000740">
    <property type="entry name" value="GrpE"/>
</dbReference>